<dbReference type="OrthoDB" id="4985585at2759"/>
<dbReference type="Gene3D" id="2.60.120.10">
    <property type="entry name" value="Jelly Rolls"/>
    <property type="match status" value="1"/>
</dbReference>
<protein>
    <submittedName>
        <fullName evidence="1">Ethanolamine utilization protein</fullName>
    </submittedName>
</protein>
<dbReference type="EMBL" id="JAPZBS010000008">
    <property type="protein sequence ID" value="KAJ5364492.1"/>
    <property type="molecule type" value="Genomic_DNA"/>
</dbReference>
<reference evidence="1" key="1">
    <citation type="submission" date="2022-11" db="EMBL/GenBank/DDBJ databases">
        <authorList>
            <person name="Petersen C."/>
        </authorList>
    </citation>
    <scope>NUCLEOTIDE SEQUENCE</scope>
    <source>
        <strain evidence="1">IBT 29864</strain>
    </source>
</reference>
<sequence>MAAPRTFQHLSQAQSGFKPPLISNDNCYLGDVFSSEKDNSAAPTAGGLFRLEAGQPLTYTYNFDEHKIILEGEFEISDSTGKAVKALPGDILYIPTNTTLTFKTSTYGLAYYVAQRKQGEL</sequence>
<evidence type="ECO:0000313" key="1">
    <source>
        <dbReference type="EMBL" id="KAJ5364492.1"/>
    </source>
</evidence>
<evidence type="ECO:0000313" key="2">
    <source>
        <dbReference type="Proteomes" id="UP001147782"/>
    </source>
</evidence>
<gene>
    <name evidence="1" type="ORF">N7496_010205</name>
</gene>
<accession>A0A9W9RQE3</accession>
<dbReference type="CDD" id="cd02228">
    <property type="entry name" value="cupin_EutQ"/>
    <property type="match status" value="1"/>
</dbReference>
<name>A0A9W9RQE3_9EURO</name>
<dbReference type="InterPro" id="IPR011051">
    <property type="entry name" value="RmlC_Cupin_sf"/>
</dbReference>
<dbReference type="Proteomes" id="UP001147782">
    <property type="component" value="Unassembled WGS sequence"/>
</dbReference>
<dbReference type="InterPro" id="IPR014710">
    <property type="entry name" value="RmlC-like_jellyroll"/>
</dbReference>
<dbReference type="AlphaFoldDB" id="A0A9W9RQE3"/>
<reference evidence="1" key="2">
    <citation type="journal article" date="2023" name="IMA Fungus">
        <title>Comparative genomic study of the Penicillium genus elucidates a diverse pangenome and 15 lateral gene transfer events.</title>
        <authorList>
            <person name="Petersen C."/>
            <person name="Sorensen T."/>
            <person name="Nielsen M.R."/>
            <person name="Sondergaard T.E."/>
            <person name="Sorensen J.L."/>
            <person name="Fitzpatrick D.A."/>
            <person name="Frisvad J.C."/>
            <person name="Nielsen K.L."/>
        </authorList>
    </citation>
    <scope>NUCLEOTIDE SEQUENCE</scope>
    <source>
        <strain evidence="1">IBT 29864</strain>
    </source>
</reference>
<dbReference type="PANTHER" id="PTHR36169">
    <property type="entry name" value="ETHANOLAMINE UTILIZATION PROTEIN EUTQ"/>
    <property type="match status" value="1"/>
</dbReference>
<comment type="caution">
    <text evidence="1">The sequence shown here is derived from an EMBL/GenBank/DDBJ whole genome shotgun (WGS) entry which is preliminary data.</text>
</comment>
<proteinExistence type="predicted"/>
<dbReference type="RefSeq" id="XP_056552118.1">
    <property type="nucleotide sequence ID" value="XM_056703118.1"/>
</dbReference>
<keyword evidence="2" id="KW-1185">Reference proteome</keyword>
<organism evidence="1 2">
    <name type="scientific">Penicillium cataractarum</name>
    <dbReference type="NCBI Taxonomy" id="2100454"/>
    <lineage>
        <taxon>Eukaryota</taxon>
        <taxon>Fungi</taxon>
        <taxon>Dikarya</taxon>
        <taxon>Ascomycota</taxon>
        <taxon>Pezizomycotina</taxon>
        <taxon>Eurotiomycetes</taxon>
        <taxon>Eurotiomycetidae</taxon>
        <taxon>Eurotiales</taxon>
        <taxon>Aspergillaceae</taxon>
        <taxon>Penicillium</taxon>
    </lineage>
</organism>
<dbReference type="SUPFAM" id="SSF51182">
    <property type="entry name" value="RmlC-like cupins"/>
    <property type="match status" value="1"/>
</dbReference>
<dbReference type="GeneID" id="81442297"/>
<dbReference type="PANTHER" id="PTHR36169:SF1">
    <property type="entry name" value="ACETATE KINASE EUTQ"/>
    <property type="match status" value="1"/>
</dbReference>
<dbReference type="Pfam" id="PF06249">
    <property type="entry name" value="EutQ"/>
    <property type="match status" value="1"/>
</dbReference>
<dbReference type="InterPro" id="IPR010424">
    <property type="entry name" value="EutQ"/>
</dbReference>